<feature type="region of interest" description="Disordered" evidence="2">
    <location>
        <begin position="1"/>
        <end position="42"/>
    </location>
</feature>
<feature type="compositionally biased region" description="Polar residues" evidence="2">
    <location>
        <begin position="111"/>
        <end position="125"/>
    </location>
</feature>
<dbReference type="Proteomes" id="UP000054047">
    <property type="component" value="Unassembled WGS sequence"/>
</dbReference>
<dbReference type="EMBL" id="KN729937">
    <property type="protein sequence ID" value="KIH61644.1"/>
    <property type="molecule type" value="Genomic_DNA"/>
</dbReference>
<keyword evidence="4" id="KW-1185">Reference proteome</keyword>
<gene>
    <name evidence="3" type="ORF">ANCDUO_08079</name>
</gene>
<keyword evidence="1" id="KW-0175">Coiled coil</keyword>
<name>A0A0C2GRA8_9BILA</name>
<accession>A0A0C2GRA8</accession>
<feature type="coiled-coil region" evidence="1">
    <location>
        <begin position="48"/>
        <end position="89"/>
    </location>
</feature>
<evidence type="ECO:0000313" key="3">
    <source>
        <dbReference type="EMBL" id="KIH61644.1"/>
    </source>
</evidence>
<evidence type="ECO:0000256" key="2">
    <source>
        <dbReference type="SAM" id="MobiDB-lite"/>
    </source>
</evidence>
<evidence type="ECO:0000256" key="1">
    <source>
        <dbReference type="SAM" id="Coils"/>
    </source>
</evidence>
<dbReference type="AlphaFoldDB" id="A0A0C2GRA8"/>
<reference evidence="3 4" key="1">
    <citation type="submission" date="2013-12" db="EMBL/GenBank/DDBJ databases">
        <title>Draft genome of the parsitic nematode Ancylostoma duodenale.</title>
        <authorList>
            <person name="Mitreva M."/>
        </authorList>
    </citation>
    <scope>NUCLEOTIDE SEQUENCE [LARGE SCALE GENOMIC DNA]</scope>
    <source>
        <strain evidence="3 4">Zhejiang</strain>
    </source>
</reference>
<protein>
    <submittedName>
        <fullName evidence="3">Uncharacterized protein</fullName>
    </submittedName>
</protein>
<sequence>MTFDSAVSGAESRVGGFDVHQDDGTYTADTESPSQVEPPIKTGDTIKLRKLNEEVVEARQRQAHLAAQVERERAEVERLRLLKQQSLAREAAARVHPRQFTMGSGVSVGSNSTTKKSSTIQSGFRHSSGDSIYDEEPVKVSAVAERQLNNGKTVSRQISQVCLRKML</sequence>
<evidence type="ECO:0000313" key="4">
    <source>
        <dbReference type="Proteomes" id="UP000054047"/>
    </source>
</evidence>
<organism evidence="3 4">
    <name type="scientific">Ancylostoma duodenale</name>
    <dbReference type="NCBI Taxonomy" id="51022"/>
    <lineage>
        <taxon>Eukaryota</taxon>
        <taxon>Metazoa</taxon>
        <taxon>Ecdysozoa</taxon>
        <taxon>Nematoda</taxon>
        <taxon>Chromadorea</taxon>
        <taxon>Rhabditida</taxon>
        <taxon>Rhabditina</taxon>
        <taxon>Rhabditomorpha</taxon>
        <taxon>Strongyloidea</taxon>
        <taxon>Ancylostomatidae</taxon>
        <taxon>Ancylostomatinae</taxon>
        <taxon>Ancylostoma</taxon>
    </lineage>
</organism>
<feature type="region of interest" description="Disordered" evidence="2">
    <location>
        <begin position="102"/>
        <end position="131"/>
    </location>
</feature>
<proteinExistence type="predicted"/>